<evidence type="ECO:0000259" key="2">
    <source>
        <dbReference type="Pfam" id="PF00472"/>
    </source>
</evidence>
<dbReference type="PANTHER" id="PTHR43804">
    <property type="entry name" value="LD18447P"/>
    <property type="match status" value="1"/>
</dbReference>
<feature type="domain" description="Prokaryotic-type class I peptide chain release factors" evidence="2">
    <location>
        <begin position="20"/>
        <end position="86"/>
    </location>
</feature>
<evidence type="ECO:0000256" key="1">
    <source>
        <dbReference type="ARBA" id="ARBA00010835"/>
    </source>
</evidence>
<evidence type="ECO:0000313" key="4">
    <source>
        <dbReference type="Proteomes" id="UP001214250"/>
    </source>
</evidence>
<reference evidence="3 4" key="1">
    <citation type="submission" date="2023-02" db="EMBL/GenBank/DDBJ databases">
        <title>Genome sequence of Lentisphaera profundi SAORIC-696.</title>
        <authorList>
            <person name="Kim e."/>
            <person name="Cho J.-C."/>
            <person name="Choi A."/>
            <person name="Kang I."/>
        </authorList>
    </citation>
    <scope>NUCLEOTIDE SEQUENCE [LARGE SCALE GENOMIC DNA]</scope>
    <source>
        <strain evidence="3 4">SAORIC-696</strain>
    </source>
</reference>
<comment type="similarity">
    <text evidence="1">Belongs to the prokaryotic/mitochondrial release factor family.</text>
</comment>
<dbReference type="EMBL" id="CP117811">
    <property type="protein sequence ID" value="WDE96948.1"/>
    <property type="molecule type" value="Genomic_DNA"/>
</dbReference>
<dbReference type="InterPro" id="IPR050057">
    <property type="entry name" value="Prokaryotic/Mito_RF"/>
</dbReference>
<dbReference type="Gene3D" id="3.30.160.20">
    <property type="match status" value="1"/>
</dbReference>
<dbReference type="Proteomes" id="UP001214250">
    <property type="component" value="Chromosome 1"/>
</dbReference>
<keyword evidence="4" id="KW-1185">Reference proteome</keyword>
<dbReference type="InterPro" id="IPR045853">
    <property type="entry name" value="Pep_chain_release_fac_I_sf"/>
</dbReference>
<dbReference type="RefSeq" id="WP_274151043.1">
    <property type="nucleotide sequence ID" value="NZ_CP117811.1"/>
</dbReference>
<name>A0ABY7VRW0_9BACT</name>
<dbReference type="InterPro" id="IPR000352">
    <property type="entry name" value="Pep_chain_release_fac_I"/>
</dbReference>
<protein>
    <submittedName>
        <fullName evidence="3">Peptide chain release factor-like protein</fullName>
    </submittedName>
</protein>
<dbReference type="SUPFAM" id="SSF75620">
    <property type="entry name" value="Release factor"/>
    <property type="match status" value="1"/>
</dbReference>
<dbReference type="Pfam" id="PF00472">
    <property type="entry name" value="RF-1"/>
    <property type="match status" value="1"/>
</dbReference>
<dbReference type="PANTHER" id="PTHR43804:SF6">
    <property type="entry name" value="CLASS I PEPTIDE CHAIN RELEASE FACTOR"/>
    <property type="match status" value="1"/>
</dbReference>
<sequence>MSYERDVLLKMTDEELLNRCKTDHYIATGNGGQKRNKTSSAVRLTLKDTSISATASEDRQQSVNKKRALRKLRLAIAMEMRQEAQQWQGQLDMNPKNAQYPLFIAALTDNLFDKNWQVSEVAKSMDLSTGKLIKIIAKDDTLWQFVNKERQKNDYKPLKK</sequence>
<organism evidence="3 4">
    <name type="scientific">Lentisphaera profundi</name>
    <dbReference type="NCBI Taxonomy" id="1658616"/>
    <lineage>
        <taxon>Bacteria</taxon>
        <taxon>Pseudomonadati</taxon>
        <taxon>Lentisphaerota</taxon>
        <taxon>Lentisphaeria</taxon>
        <taxon>Lentisphaerales</taxon>
        <taxon>Lentisphaeraceae</taxon>
        <taxon>Lentisphaera</taxon>
    </lineage>
</organism>
<evidence type="ECO:0000313" key="3">
    <source>
        <dbReference type="EMBL" id="WDE96948.1"/>
    </source>
</evidence>
<accession>A0ABY7VRW0</accession>
<gene>
    <name evidence="3" type="ORF">PQO03_03105</name>
</gene>
<proteinExistence type="inferred from homology"/>